<evidence type="ECO:0000313" key="15">
    <source>
        <dbReference type="Proteomes" id="UP000600799"/>
    </source>
</evidence>
<feature type="domain" description="Aminoacyl-tRNA synthetase class Ia" evidence="12">
    <location>
        <begin position="491"/>
        <end position="702"/>
    </location>
</feature>
<organism evidence="14 15">
    <name type="scientific">Novosphingobium jiangmenense</name>
    <dbReference type="NCBI Taxonomy" id="2791981"/>
    <lineage>
        <taxon>Bacteria</taxon>
        <taxon>Pseudomonadati</taxon>
        <taxon>Pseudomonadota</taxon>
        <taxon>Alphaproteobacteria</taxon>
        <taxon>Sphingomonadales</taxon>
        <taxon>Sphingomonadaceae</taxon>
        <taxon>Novosphingobium</taxon>
    </lineage>
</organism>
<feature type="domain" description="Methionyl/Valyl/Leucyl/Isoleucyl-tRNA synthetase anticodon-binding" evidence="13">
    <location>
        <begin position="748"/>
        <end position="896"/>
    </location>
</feature>
<feature type="binding site" evidence="10">
    <location>
        <position position="937"/>
    </location>
    <ligand>
        <name>Zn(2+)</name>
        <dbReference type="ChEBI" id="CHEBI:29105"/>
    </ligand>
</feature>
<feature type="binding site" evidence="10">
    <location>
        <position position="624"/>
    </location>
    <ligand>
        <name>L-isoleucyl-5'-AMP</name>
        <dbReference type="ChEBI" id="CHEBI:178002"/>
    </ligand>
</feature>
<dbReference type="PROSITE" id="PS00178">
    <property type="entry name" value="AA_TRNA_LIGASE_I"/>
    <property type="match status" value="1"/>
</dbReference>
<dbReference type="SUPFAM" id="SSF52374">
    <property type="entry name" value="Nucleotidylyl transferase"/>
    <property type="match status" value="1"/>
</dbReference>
<gene>
    <name evidence="10 14" type="primary">ileS</name>
    <name evidence="14" type="ORF">I2488_18565</name>
</gene>
<evidence type="ECO:0000259" key="13">
    <source>
        <dbReference type="Pfam" id="PF08264"/>
    </source>
</evidence>
<evidence type="ECO:0000256" key="1">
    <source>
        <dbReference type="ARBA" id="ARBA00006887"/>
    </source>
</evidence>
<evidence type="ECO:0000256" key="5">
    <source>
        <dbReference type="ARBA" id="ARBA00022840"/>
    </source>
</evidence>
<keyword evidence="15" id="KW-1185">Reference proteome</keyword>
<comment type="subunit">
    <text evidence="10">Monomer.</text>
</comment>
<keyword evidence="10" id="KW-0862">Zinc</keyword>
<comment type="domain">
    <text evidence="10">IleRS has two distinct active sites: one for aminoacylation and one for editing. The misactivated valine is translocated from the active site to the editing site, which sterically excludes the correctly activated isoleucine. The single editing site contains two valyl binding pockets, one specific for each substrate (Val-AMP or Val-tRNA(Ile)).</text>
</comment>
<comment type="catalytic activity">
    <reaction evidence="9 10">
        <text>tRNA(Ile) + L-isoleucine + ATP = L-isoleucyl-tRNA(Ile) + AMP + diphosphate</text>
        <dbReference type="Rhea" id="RHEA:11060"/>
        <dbReference type="Rhea" id="RHEA-COMP:9666"/>
        <dbReference type="Rhea" id="RHEA-COMP:9695"/>
        <dbReference type="ChEBI" id="CHEBI:30616"/>
        <dbReference type="ChEBI" id="CHEBI:33019"/>
        <dbReference type="ChEBI" id="CHEBI:58045"/>
        <dbReference type="ChEBI" id="CHEBI:78442"/>
        <dbReference type="ChEBI" id="CHEBI:78528"/>
        <dbReference type="ChEBI" id="CHEBI:456215"/>
        <dbReference type="EC" id="6.1.1.5"/>
    </reaction>
</comment>
<dbReference type="Pfam" id="PF08264">
    <property type="entry name" value="Anticodon_1"/>
    <property type="match status" value="1"/>
</dbReference>
<dbReference type="InterPro" id="IPR014729">
    <property type="entry name" value="Rossmann-like_a/b/a_fold"/>
</dbReference>
<dbReference type="HAMAP" id="MF_02002">
    <property type="entry name" value="Ile_tRNA_synth_type1"/>
    <property type="match status" value="1"/>
</dbReference>
<name>A0ABS0HL78_9SPHN</name>
<feature type="binding site" evidence="10">
    <location>
        <position position="934"/>
    </location>
    <ligand>
        <name>Zn(2+)</name>
        <dbReference type="ChEBI" id="CHEBI:29105"/>
    </ligand>
</feature>
<dbReference type="NCBIfam" id="TIGR00392">
    <property type="entry name" value="ileS"/>
    <property type="match status" value="1"/>
</dbReference>
<evidence type="ECO:0000259" key="12">
    <source>
        <dbReference type="Pfam" id="PF00133"/>
    </source>
</evidence>
<sequence length="967" mass="108368">MTEQRDFRPTVFLPKTDFPMKAGLPQKEPVILQRWQDEGIYRKLRESRKGREKFILHDGPPYANGDMHIGHALNHILKDMVCRTQTLLGKDAPYVPGWDCHGLPIEWKVEEEYRKKKKNKDEVPPKEFRAECRAYAQKWVDVQREQLKRLGINGDWDNPYLTMDSQAEGTIVRELLKFAESGQLYRGAKPVMWSPVEKTALAEAEVEYEDIVSTQVDVAFEIVESPIPELVGAYAVIWTTTPWTIPVNQALAYGPDIEYVAYRDLATDKVLLVAHVLELQDEIFKRLMADRASTGLNIVWVGKGSDLAGTICRHPMHALGGFFAKPRPMLPGDFVTTDSGTGLVHMAPDHGEDDFALCKAHGIEPVFAVQGDGKYREDWGWLGGQGSVINPKFNAPDGPICEALREAGGLLAASADYKHSYPHSWRSKAKVIYRCTPQWFVPMDRAIDPSTTSPAAGGPPPRSGEVLEGTAKTPPRNGEGDQPQAGGGVTLRTLALKAIADTRFVPEKGRNRIGAMVEGRPDWVLSRQRAWGVPITLFVDRKTGQYLNDPEVNARIVAAVMAGGVDAWDEEHAQEYLGENYKLDDYERVTDILDVWFDSGSTHAFVLESGRWPDLQWPANLYLEGSDQHRGWFQSSLLESCATRGRAPYDVVLTHGFTMDQKGMKMSKSLGNTISPIDLMRDYGADILRLWALSVDFTEDHRIGKEILQGVADQYRKLRNTYRYLLGALDGFTEDERLPVAEMPELEQYMLGLLGKLDATLRQAVDDFDYNTYVRALTDFCNEDLSAFFFDIRKDCLYCDAPSDPKRRAYRTVLDTLFHALVRYGAPVLVFTAEEVWQSRFPGSDSVHLLEWPDVPAVTVEEARWSELRALRQTVNEAIEPLRREKVLGSGLEAVVTVPDSAPDADLAELFITATVNRGQGSDVTVTRSTDHKCGRCWRLLPEVSEDGDLCDRCDEVVAQIDAGAAA</sequence>
<dbReference type="InterPro" id="IPR023585">
    <property type="entry name" value="Ile-tRNA-ligase_type1"/>
</dbReference>
<keyword evidence="3 10" id="KW-0436">Ligase</keyword>
<evidence type="ECO:0000256" key="8">
    <source>
        <dbReference type="ARBA" id="ARBA00025217"/>
    </source>
</evidence>
<dbReference type="PANTHER" id="PTHR42765">
    <property type="entry name" value="SOLEUCYL-TRNA SYNTHETASE"/>
    <property type="match status" value="1"/>
</dbReference>
<comment type="cofactor">
    <cofactor evidence="10">
        <name>Zn(2+)</name>
        <dbReference type="ChEBI" id="CHEBI:29105"/>
    </cofactor>
    <text evidence="10">Binds 1 zinc ion per subunit.</text>
</comment>
<feature type="domain" description="Aminoacyl-tRNA synthetase class Ia" evidence="12">
    <location>
        <begin position="31"/>
        <end position="446"/>
    </location>
</feature>
<protein>
    <recommendedName>
        <fullName evidence="10">Isoleucine--tRNA ligase</fullName>
        <ecNumber evidence="10">6.1.1.5</ecNumber>
    </recommendedName>
    <alternativeName>
        <fullName evidence="10">Isoleucyl-tRNA synthetase</fullName>
        <shortName evidence="10">IleRS</shortName>
    </alternativeName>
</protein>
<dbReference type="Proteomes" id="UP000600799">
    <property type="component" value="Unassembled WGS sequence"/>
</dbReference>
<dbReference type="PANTHER" id="PTHR42765:SF1">
    <property type="entry name" value="ISOLEUCINE--TRNA LIGASE, MITOCHONDRIAL"/>
    <property type="match status" value="1"/>
</dbReference>
<dbReference type="Gene3D" id="3.40.50.620">
    <property type="entry name" value="HUPs"/>
    <property type="match status" value="2"/>
</dbReference>
<dbReference type="InterPro" id="IPR050081">
    <property type="entry name" value="Ile-tRNA_ligase"/>
</dbReference>
<evidence type="ECO:0000256" key="6">
    <source>
        <dbReference type="ARBA" id="ARBA00022917"/>
    </source>
</evidence>
<feature type="binding site" evidence="10">
    <location>
        <position position="951"/>
    </location>
    <ligand>
        <name>Zn(2+)</name>
        <dbReference type="ChEBI" id="CHEBI:29105"/>
    </ligand>
</feature>
<comment type="similarity">
    <text evidence="1 10">Belongs to the class-I aminoacyl-tRNA synthetase family. IleS type 1 subfamily.</text>
</comment>
<feature type="short sequence motif" description="'HIGH' region" evidence="10">
    <location>
        <begin position="61"/>
        <end position="71"/>
    </location>
</feature>
<evidence type="ECO:0000256" key="2">
    <source>
        <dbReference type="ARBA" id="ARBA00022490"/>
    </source>
</evidence>
<dbReference type="InterPro" id="IPR002300">
    <property type="entry name" value="aa-tRNA-synth_Ia"/>
</dbReference>
<dbReference type="PRINTS" id="PR00984">
    <property type="entry name" value="TRNASYNTHILE"/>
</dbReference>
<comment type="subcellular location">
    <subcellularLocation>
        <location evidence="10">Cytoplasm</location>
    </subcellularLocation>
</comment>
<comment type="function">
    <text evidence="8 10">Catalyzes the attachment of isoleucine to tRNA(Ile). As IleRS can inadvertently accommodate and process structurally similar amino acids such as valine, to avoid such errors it has two additional distinct tRNA(Ile)-dependent editing activities. One activity is designated as 'pretransfer' editing and involves the hydrolysis of activated Val-AMP. The other activity is designated 'posttransfer' editing and involves deacylation of mischarged Val-tRNA(Ile).</text>
</comment>
<dbReference type="SUPFAM" id="SSF50677">
    <property type="entry name" value="ValRS/IleRS/LeuRS editing domain"/>
    <property type="match status" value="1"/>
</dbReference>
<dbReference type="InterPro" id="IPR009080">
    <property type="entry name" value="tRNAsynth_Ia_anticodon-bd"/>
</dbReference>
<reference evidence="14 15" key="1">
    <citation type="submission" date="2020-11" db="EMBL/GenBank/DDBJ databases">
        <title>The genome sequence of Novosphingobium sp. 1Y9A.</title>
        <authorList>
            <person name="Liu Y."/>
        </authorList>
    </citation>
    <scope>NUCLEOTIDE SEQUENCE [LARGE SCALE GENOMIC DNA]</scope>
    <source>
        <strain evidence="14 15">1Y9A</strain>
    </source>
</reference>
<evidence type="ECO:0000256" key="7">
    <source>
        <dbReference type="ARBA" id="ARBA00023146"/>
    </source>
</evidence>
<evidence type="ECO:0000256" key="10">
    <source>
        <dbReference type="HAMAP-Rule" id="MF_02002"/>
    </source>
</evidence>
<keyword evidence="4 10" id="KW-0547">Nucleotide-binding</keyword>
<dbReference type="SUPFAM" id="SSF47323">
    <property type="entry name" value="Anticodon-binding domain of a subclass of class I aminoacyl-tRNA synthetases"/>
    <property type="match status" value="1"/>
</dbReference>
<evidence type="ECO:0000256" key="9">
    <source>
        <dbReference type="ARBA" id="ARBA00048359"/>
    </source>
</evidence>
<dbReference type="InterPro" id="IPR001412">
    <property type="entry name" value="aa-tRNA-synth_I_CS"/>
</dbReference>
<keyword evidence="10" id="KW-0479">Metal-binding</keyword>
<evidence type="ECO:0000313" key="14">
    <source>
        <dbReference type="EMBL" id="MBF9153011.1"/>
    </source>
</evidence>
<dbReference type="Gene3D" id="1.10.730.20">
    <property type="match status" value="1"/>
</dbReference>
<keyword evidence="6 10" id="KW-0648">Protein biosynthesis</keyword>
<evidence type="ECO:0000256" key="11">
    <source>
        <dbReference type="SAM" id="MobiDB-lite"/>
    </source>
</evidence>
<feature type="binding site" evidence="10">
    <location>
        <position position="954"/>
    </location>
    <ligand>
        <name>Zn(2+)</name>
        <dbReference type="ChEBI" id="CHEBI:29105"/>
    </ligand>
</feature>
<dbReference type="EMBL" id="JADQDC010000019">
    <property type="protein sequence ID" value="MBF9153011.1"/>
    <property type="molecule type" value="Genomic_DNA"/>
</dbReference>
<evidence type="ECO:0000256" key="3">
    <source>
        <dbReference type="ARBA" id="ARBA00022598"/>
    </source>
</evidence>
<dbReference type="CDD" id="cd07960">
    <property type="entry name" value="Anticodon_Ia_Ile_BEm"/>
    <property type="match status" value="1"/>
</dbReference>
<dbReference type="InterPro" id="IPR009008">
    <property type="entry name" value="Val/Leu/Ile-tRNA-synth_edit"/>
</dbReference>
<dbReference type="InterPro" id="IPR013155">
    <property type="entry name" value="M/V/L/I-tRNA-synth_anticd-bd"/>
</dbReference>
<dbReference type="InterPro" id="IPR033708">
    <property type="entry name" value="Anticodon_Ile_BEm"/>
</dbReference>
<keyword evidence="7 10" id="KW-0030">Aminoacyl-tRNA synthetase</keyword>
<dbReference type="Pfam" id="PF00133">
    <property type="entry name" value="tRNA-synt_1"/>
    <property type="match status" value="2"/>
</dbReference>
<dbReference type="GO" id="GO:0004822">
    <property type="term" value="F:isoleucine-tRNA ligase activity"/>
    <property type="evidence" value="ECO:0007669"/>
    <property type="project" value="UniProtKB-EC"/>
</dbReference>
<dbReference type="EC" id="6.1.1.5" evidence="10"/>
<evidence type="ECO:0000256" key="4">
    <source>
        <dbReference type="ARBA" id="ARBA00022741"/>
    </source>
</evidence>
<dbReference type="InterPro" id="IPR002301">
    <property type="entry name" value="Ile-tRNA-ligase"/>
</dbReference>
<comment type="caution">
    <text evidence="14">The sequence shown here is derived from an EMBL/GenBank/DDBJ whole genome shotgun (WGS) entry which is preliminary data.</text>
</comment>
<dbReference type="Gene3D" id="3.90.740.10">
    <property type="entry name" value="Valyl/Leucyl/Isoleucyl-tRNA synthetase, editing domain"/>
    <property type="match status" value="1"/>
</dbReference>
<keyword evidence="2 10" id="KW-0963">Cytoplasm</keyword>
<feature type="region of interest" description="Disordered" evidence="11">
    <location>
        <begin position="446"/>
        <end position="488"/>
    </location>
</feature>
<feature type="short sequence motif" description="'KMSKS' region" evidence="10">
    <location>
        <begin position="665"/>
        <end position="669"/>
    </location>
</feature>
<feature type="binding site" evidence="10">
    <location>
        <position position="668"/>
    </location>
    <ligand>
        <name>ATP</name>
        <dbReference type="ChEBI" id="CHEBI:30616"/>
    </ligand>
</feature>
<accession>A0ABS0HL78</accession>
<keyword evidence="5 10" id="KW-0067">ATP-binding</keyword>
<proteinExistence type="inferred from homology"/>
<dbReference type="RefSeq" id="WP_196277279.1">
    <property type="nucleotide sequence ID" value="NZ_JADQDC010000019.1"/>
</dbReference>